<dbReference type="GO" id="GO:0004806">
    <property type="term" value="F:triacylglycerol lipase activity"/>
    <property type="evidence" value="ECO:0007669"/>
    <property type="project" value="UniProtKB-EC"/>
</dbReference>
<comment type="subcellular location">
    <subcellularLocation>
        <location evidence="2">Secreted</location>
    </subcellularLocation>
</comment>
<feature type="chain" id="PRO_5011767177" description="triacylglycerol lipase" evidence="10">
    <location>
        <begin position="30"/>
        <end position="513"/>
    </location>
</feature>
<feature type="region of interest" description="Disordered" evidence="9">
    <location>
        <begin position="39"/>
        <end position="86"/>
    </location>
</feature>
<keyword evidence="5 10" id="KW-0732">Signal</keyword>
<dbReference type="EC" id="3.1.1.3" evidence="3"/>
<dbReference type="InterPro" id="IPR056304">
    <property type="entry name" value="Lip-like_C"/>
</dbReference>
<dbReference type="PANTHER" id="PTHR34043:SF3">
    <property type="entry name" value="ALPHA_BETA-HYDROLASES SUPERFAMILY PROTEIN"/>
    <property type="match status" value="1"/>
</dbReference>
<sequence>MKKSITKVIGITLLAVSMSLTSFPSNVKATEIGKQIPEITQSVNQGSNKTEAEKVSDKTQTEKVSDKNETPEVTDKIETPQASDKIETPQAPKVEIPQASDKIEIPQVPDKVTTPQAPEAQLDENINLLDESTSQGNKYPAVFVHGFMGWGRDEVAGFKYWGGTVDLQQKMRNAGYEVYTATVGPVSSNWDRACELYASIVGGRVDYGAAHAEKYGHSRYGRTFPGLYKNVSDKNKIHLVGHSMGGQTVRTLTQLLSKGSEEELNYGQSNLSPLFEGGHNWIHSVTTIATPNDGTTAADGNKMVDFASSAFGLLGSATGGSSLTSSLFDFKLDQWGLTKKSGESHLRYIARVLNSDIWTHTKDIASYDLTTYGSEELNEWVKAQPNVYYFSWTVCATKEAFLTGHYIPQPGVMNKTFYPNALVMGRYTRDEAGLPVIDESWWPNDGYVNCISENGPKLGSDDVIEKYNGTPIKGQWNSMPTLMNMDHEDIIGRFGNVKQWYIDRCEQLSELPQ</sequence>
<evidence type="ECO:0000256" key="3">
    <source>
        <dbReference type="ARBA" id="ARBA00013279"/>
    </source>
</evidence>
<evidence type="ECO:0000256" key="4">
    <source>
        <dbReference type="ARBA" id="ARBA00022525"/>
    </source>
</evidence>
<keyword evidence="6" id="KW-0378">Hydrolase</keyword>
<gene>
    <name evidence="12" type="ORF">SAMN05421842_1466</name>
</gene>
<dbReference type="GO" id="GO:0016042">
    <property type="term" value="P:lipid catabolic process"/>
    <property type="evidence" value="ECO:0007669"/>
    <property type="project" value="UniProtKB-KW"/>
</dbReference>
<evidence type="ECO:0000256" key="1">
    <source>
        <dbReference type="ARBA" id="ARBA00001024"/>
    </source>
</evidence>
<comment type="catalytic activity">
    <reaction evidence="1">
        <text>a triacylglycerol + H2O = a diacylglycerol + a fatty acid + H(+)</text>
        <dbReference type="Rhea" id="RHEA:12044"/>
        <dbReference type="ChEBI" id="CHEBI:15377"/>
        <dbReference type="ChEBI" id="CHEBI:15378"/>
        <dbReference type="ChEBI" id="CHEBI:17855"/>
        <dbReference type="ChEBI" id="CHEBI:18035"/>
        <dbReference type="ChEBI" id="CHEBI:28868"/>
        <dbReference type="EC" id="3.1.1.3"/>
    </reaction>
</comment>
<dbReference type="Gene3D" id="3.40.50.1820">
    <property type="entry name" value="alpha/beta hydrolase"/>
    <property type="match status" value="1"/>
</dbReference>
<proteinExistence type="predicted"/>
<dbReference type="EMBL" id="FOMG01000046">
    <property type="protein sequence ID" value="SFD42424.1"/>
    <property type="molecule type" value="Genomic_DNA"/>
</dbReference>
<evidence type="ECO:0000256" key="9">
    <source>
        <dbReference type="SAM" id="MobiDB-lite"/>
    </source>
</evidence>
<evidence type="ECO:0000256" key="5">
    <source>
        <dbReference type="ARBA" id="ARBA00022729"/>
    </source>
</evidence>
<dbReference type="OrthoDB" id="2004167at2"/>
<keyword evidence="4" id="KW-0964">Secreted</keyword>
<feature type="signal peptide" evidence="10">
    <location>
        <begin position="1"/>
        <end position="29"/>
    </location>
</feature>
<organism evidence="12 13">
    <name type="scientific">Clostridium uliginosum</name>
    <dbReference type="NCBI Taxonomy" id="119641"/>
    <lineage>
        <taxon>Bacteria</taxon>
        <taxon>Bacillati</taxon>
        <taxon>Bacillota</taxon>
        <taxon>Clostridia</taxon>
        <taxon>Eubacteriales</taxon>
        <taxon>Clostridiaceae</taxon>
        <taxon>Clostridium</taxon>
    </lineage>
</organism>
<feature type="compositionally biased region" description="Polar residues" evidence="9">
    <location>
        <begin position="39"/>
        <end position="49"/>
    </location>
</feature>
<evidence type="ECO:0000256" key="10">
    <source>
        <dbReference type="SAM" id="SignalP"/>
    </source>
</evidence>
<evidence type="ECO:0000256" key="7">
    <source>
        <dbReference type="ARBA" id="ARBA00022963"/>
    </source>
</evidence>
<evidence type="ECO:0000256" key="8">
    <source>
        <dbReference type="ARBA" id="ARBA00023098"/>
    </source>
</evidence>
<evidence type="ECO:0000256" key="2">
    <source>
        <dbReference type="ARBA" id="ARBA00004613"/>
    </source>
</evidence>
<dbReference type="InterPro" id="IPR029058">
    <property type="entry name" value="AB_hydrolase_fold"/>
</dbReference>
<evidence type="ECO:0000313" key="12">
    <source>
        <dbReference type="EMBL" id="SFD42424.1"/>
    </source>
</evidence>
<keyword evidence="13" id="KW-1185">Reference proteome</keyword>
<dbReference type="AlphaFoldDB" id="A0A1I1S783"/>
<evidence type="ECO:0000256" key="6">
    <source>
        <dbReference type="ARBA" id="ARBA00022801"/>
    </source>
</evidence>
<accession>A0A1I1S783</accession>
<keyword evidence="8" id="KW-0443">Lipid metabolism</keyword>
<dbReference type="PANTHER" id="PTHR34043">
    <property type="entry name" value="ALPHA/BETA-HYDROLASES SUPERFAMILY PROTEIN"/>
    <property type="match status" value="1"/>
</dbReference>
<keyword evidence="7" id="KW-0442">Lipid degradation</keyword>
<evidence type="ECO:0000313" key="13">
    <source>
        <dbReference type="Proteomes" id="UP000199263"/>
    </source>
</evidence>
<dbReference type="RefSeq" id="WP_090094402.1">
    <property type="nucleotide sequence ID" value="NZ_FOMG01000046.1"/>
</dbReference>
<dbReference type="Proteomes" id="UP000199263">
    <property type="component" value="Unassembled WGS sequence"/>
</dbReference>
<dbReference type="Pfam" id="PF24708">
    <property type="entry name" value="Lip_C"/>
    <property type="match status" value="1"/>
</dbReference>
<dbReference type="GO" id="GO:0005576">
    <property type="term" value="C:extracellular region"/>
    <property type="evidence" value="ECO:0007669"/>
    <property type="project" value="UniProtKB-SubCell"/>
</dbReference>
<protein>
    <recommendedName>
        <fullName evidence="3">triacylglycerol lipase</fullName>
        <ecNumber evidence="3">3.1.1.3</ecNumber>
    </recommendedName>
</protein>
<reference evidence="12 13" key="1">
    <citation type="submission" date="2016-10" db="EMBL/GenBank/DDBJ databases">
        <authorList>
            <person name="de Groot N.N."/>
        </authorList>
    </citation>
    <scope>NUCLEOTIDE SEQUENCE [LARGE SCALE GENOMIC DNA]</scope>
    <source>
        <strain evidence="12 13">DSM 12992</strain>
    </source>
</reference>
<evidence type="ECO:0000259" key="11">
    <source>
        <dbReference type="Pfam" id="PF24708"/>
    </source>
</evidence>
<feature type="compositionally biased region" description="Basic and acidic residues" evidence="9">
    <location>
        <begin position="50"/>
        <end position="78"/>
    </location>
</feature>
<dbReference type="STRING" id="119641.SAMN05421842_1466"/>
<feature type="domain" description="Lipase-like C-terminal" evidence="11">
    <location>
        <begin position="137"/>
        <end position="493"/>
    </location>
</feature>
<dbReference type="SUPFAM" id="SSF53474">
    <property type="entry name" value="alpha/beta-Hydrolases"/>
    <property type="match status" value="1"/>
</dbReference>
<name>A0A1I1S783_9CLOT</name>